<accession>A0A0A9HN61</accession>
<reference evidence="1" key="1">
    <citation type="submission" date="2014-09" db="EMBL/GenBank/DDBJ databases">
        <authorList>
            <person name="Magalhaes I.L.F."/>
            <person name="Oliveira U."/>
            <person name="Santos F.R."/>
            <person name="Vidigal T.H.D.A."/>
            <person name="Brescovit A.D."/>
            <person name="Santos A.J."/>
        </authorList>
    </citation>
    <scope>NUCLEOTIDE SEQUENCE</scope>
    <source>
        <tissue evidence="1">Shoot tissue taken approximately 20 cm above the soil surface</tissue>
    </source>
</reference>
<organism evidence="1">
    <name type="scientific">Arundo donax</name>
    <name type="common">Giant reed</name>
    <name type="synonym">Donax arundinaceus</name>
    <dbReference type="NCBI Taxonomy" id="35708"/>
    <lineage>
        <taxon>Eukaryota</taxon>
        <taxon>Viridiplantae</taxon>
        <taxon>Streptophyta</taxon>
        <taxon>Embryophyta</taxon>
        <taxon>Tracheophyta</taxon>
        <taxon>Spermatophyta</taxon>
        <taxon>Magnoliopsida</taxon>
        <taxon>Liliopsida</taxon>
        <taxon>Poales</taxon>
        <taxon>Poaceae</taxon>
        <taxon>PACMAD clade</taxon>
        <taxon>Arundinoideae</taxon>
        <taxon>Arundineae</taxon>
        <taxon>Arundo</taxon>
    </lineage>
</organism>
<proteinExistence type="predicted"/>
<sequence length="34" mass="3894">MAADVPTANIRVRRYSLVILPKNIHLGIKLYIIM</sequence>
<evidence type="ECO:0000313" key="1">
    <source>
        <dbReference type="EMBL" id="JAE37289.1"/>
    </source>
</evidence>
<dbReference type="AlphaFoldDB" id="A0A0A9HN61"/>
<dbReference type="EMBL" id="GBRH01160607">
    <property type="protein sequence ID" value="JAE37289.1"/>
    <property type="molecule type" value="Transcribed_RNA"/>
</dbReference>
<name>A0A0A9HN61_ARUDO</name>
<protein>
    <submittedName>
        <fullName evidence="1">Uncharacterized protein</fullName>
    </submittedName>
</protein>
<reference evidence="1" key="2">
    <citation type="journal article" date="2015" name="Data Brief">
        <title>Shoot transcriptome of the giant reed, Arundo donax.</title>
        <authorList>
            <person name="Barrero R.A."/>
            <person name="Guerrero F.D."/>
            <person name="Moolhuijzen P."/>
            <person name="Goolsby J.A."/>
            <person name="Tidwell J."/>
            <person name="Bellgard S.E."/>
            <person name="Bellgard M.I."/>
        </authorList>
    </citation>
    <scope>NUCLEOTIDE SEQUENCE</scope>
    <source>
        <tissue evidence="1">Shoot tissue taken approximately 20 cm above the soil surface</tissue>
    </source>
</reference>